<proteinExistence type="predicted"/>
<reference evidence="1" key="1">
    <citation type="submission" date="2022-11" db="EMBL/GenBank/DDBJ databases">
        <title>Genome Sequence of Nemania bipapillata.</title>
        <authorList>
            <person name="Buettner E."/>
        </authorList>
    </citation>
    <scope>NUCLEOTIDE SEQUENCE</scope>
    <source>
        <strain evidence="1">CP14</strain>
    </source>
</reference>
<protein>
    <submittedName>
        <fullName evidence="1">Uncharacterized protein</fullName>
    </submittedName>
</protein>
<dbReference type="Proteomes" id="UP001153334">
    <property type="component" value="Unassembled WGS sequence"/>
</dbReference>
<evidence type="ECO:0000313" key="1">
    <source>
        <dbReference type="EMBL" id="KAJ8120954.1"/>
    </source>
</evidence>
<gene>
    <name evidence="1" type="ORF">ONZ43_g2476</name>
</gene>
<dbReference type="EMBL" id="JAPESX010000510">
    <property type="protein sequence ID" value="KAJ8120954.1"/>
    <property type="molecule type" value="Genomic_DNA"/>
</dbReference>
<organism evidence="1 2">
    <name type="scientific">Nemania bipapillata</name>
    <dbReference type="NCBI Taxonomy" id="110536"/>
    <lineage>
        <taxon>Eukaryota</taxon>
        <taxon>Fungi</taxon>
        <taxon>Dikarya</taxon>
        <taxon>Ascomycota</taxon>
        <taxon>Pezizomycotina</taxon>
        <taxon>Sordariomycetes</taxon>
        <taxon>Xylariomycetidae</taxon>
        <taxon>Xylariales</taxon>
        <taxon>Xylariaceae</taxon>
        <taxon>Nemania</taxon>
    </lineage>
</organism>
<evidence type="ECO:0000313" key="2">
    <source>
        <dbReference type="Proteomes" id="UP001153334"/>
    </source>
</evidence>
<name>A0ACC2J0T8_9PEZI</name>
<sequence>MVQLNLILAAAIATQGAVAAIDELSLFASLLRRQEVGSAAYNCHEACGEAILEARASDDVCSDDEFLTNYSSCLACAGPDNIDIWKYYGTTLSGYAETCGLSTTPASGSSTDTASTTAASTTTAAASTQSAQSETSSFVISVTTLPTESTTASASSVATVTPITSATSAISHTATPAANGTATTTGVVQVTNGASALSCNFYGAAALGALYAIIH</sequence>
<keyword evidence="2" id="KW-1185">Reference proteome</keyword>
<accession>A0ACC2J0T8</accession>
<comment type="caution">
    <text evidence="1">The sequence shown here is derived from an EMBL/GenBank/DDBJ whole genome shotgun (WGS) entry which is preliminary data.</text>
</comment>